<organism evidence="1">
    <name type="scientific">Anguilla anguilla</name>
    <name type="common">European freshwater eel</name>
    <name type="synonym">Muraena anguilla</name>
    <dbReference type="NCBI Taxonomy" id="7936"/>
    <lineage>
        <taxon>Eukaryota</taxon>
        <taxon>Metazoa</taxon>
        <taxon>Chordata</taxon>
        <taxon>Craniata</taxon>
        <taxon>Vertebrata</taxon>
        <taxon>Euteleostomi</taxon>
        <taxon>Actinopterygii</taxon>
        <taxon>Neopterygii</taxon>
        <taxon>Teleostei</taxon>
        <taxon>Anguilliformes</taxon>
        <taxon>Anguillidae</taxon>
        <taxon>Anguilla</taxon>
    </lineage>
</organism>
<name>A0A0E9PR25_ANGAN</name>
<protein>
    <submittedName>
        <fullName evidence="1">Uncharacterized protein</fullName>
    </submittedName>
</protein>
<evidence type="ECO:0000313" key="1">
    <source>
        <dbReference type="EMBL" id="JAH07086.1"/>
    </source>
</evidence>
<dbReference type="EMBL" id="GBXM01101491">
    <property type="protein sequence ID" value="JAH07086.1"/>
    <property type="molecule type" value="Transcribed_RNA"/>
</dbReference>
<sequence>MIKIPCSNVTLSSCLSFAHRKYRYSMMVLCSVCSLSFLIENIFRVRFILQASICFQVLSFSRGTCANSDSKLFWGFLNFCHLEGKGI</sequence>
<reference evidence="1" key="1">
    <citation type="submission" date="2014-11" db="EMBL/GenBank/DDBJ databases">
        <authorList>
            <person name="Amaro Gonzalez C."/>
        </authorList>
    </citation>
    <scope>NUCLEOTIDE SEQUENCE</scope>
</reference>
<accession>A0A0E9PR25</accession>
<reference evidence="1" key="2">
    <citation type="journal article" date="2015" name="Fish Shellfish Immunol.">
        <title>Early steps in the European eel (Anguilla anguilla)-Vibrio vulnificus interaction in the gills: Role of the RtxA13 toxin.</title>
        <authorList>
            <person name="Callol A."/>
            <person name="Pajuelo D."/>
            <person name="Ebbesson L."/>
            <person name="Teles M."/>
            <person name="MacKenzie S."/>
            <person name="Amaro C."/>
        </authorList>
    </citation>
    <scope>NUCLEOTIDE SEQUENCE</scope>
</reference>
<dbReference type="AlphaFoldDB" id="A0A0E9PR25"/>
<proteinExistence type="predicted"/>